<feature type="compositionally biased region" description="Basic residues" evidence="7">
    <location>
        <begin position="815"/>
        <end position="824"/>
    </location>
</feature>
<evidence type="ECO:0000256" key="2">
    <source>
        <dbReference type="ARBA" id="ARBA00022676"/>
    </source>
</evidence>
<feature type="region of interest" description="Disordered" evidence="7">
    <location>
        <begin position="641"/>
        <end position="662"/>
    </location>
</feature>
<dbReference type="EMBL" id="BQNB010016364">
    <property type="protein sequence ID" value="GJT50947.1"/>
    <property type="molecule type" value="Genomic_DNA"/>
</dbReference>
<feature type="region of interest" description="Disordered" evidence="7">
    <location>
        <begin position="575"/>
        <end position="625"/>
    </location>
</feature>
<evidence type="ECO:0000313" key="9">
    <source>
        <dbReference type="Proteomes" id="UP001151760"/>
    </source>
</evidence>
<dbReference type="Pfam" id="PF10250">
    <property type="entry name" value="O-FucT"/>
    <property type="match status" value="1"/>
</dbReference>
<evidence type="ECO:0000256" key="5">
    <source>
        <dbReference type="ARBA" id="ARBA00023277"/>
    </source>
</evidence>
<evidence type="ECO:0000256" key="7">
    <source>
        <dbReference type="SAM" id="MobiDB-lite"/>
    </source>
</evidence>
<dbReference type="InterPro" id="IPR052272">
    <property type="entry name" value="GT106_glycosyltransferase"/>
</dbReference>
<keyword evidence="5" id="KW-0119">Carbohydrate metabolism</keyword>
<keyword evidence="2" id="KW-0328">Glycosyltransferase</keyword>
<organism evidence="8 9">
    <name type="scientific">Tanacetum coccineum</name>
    <dbReference type="NCBI Taxonomy" id="301880"/>
    <lineage>
        <taxon>Eukaryota</taxon>
        <taxon>Viridiplantae</taxon>
        <taxon>Streptophyta</taxon>
        <taxon>Embryophyta</taxon>
        <taxon>Tracheophyta</taxon>
        <taxon>Spermatophyta</taxon>
        <taxon>Magnoliopsida</taxon>
        <taxon>eudicotyledons</taxon>
        <taxon>Gunneridae</taxon>
        <taxon>Pentapetalae</taxon>
        <taxon>asterids</taxon>
        <taxon>campanulids</taxon>
        <taxon>Asterales</taxon>
        <taxon>Asteraceae</taxon>
        <taxon>Asteroideae</taxon>
        <taxon>Anthemideae</taxon>
        <taxon>Anthemidinae</taxon>
        <taxon>Tanacetum</taxon>
    </lineage>
</organism>
<evidence type="ECO:0000256" key="3">
    <source>
        <dbReference type="ARBA" id="ARBA00022679"/>
    </source>
</evidence>
<feature type="region of interest" description="Disordered" evidence="7">
    <location>
        <begin position="815"/>
        <end position="840"/>
    </location>
</feature>
<keyword evidence="3" id="KW-0808">Transferase</keyword>
<feature type="compositionally biased region" description="Acidic residues" evidence="7">
    <location>
        <begin position="831"/>
        <end position="840"/>
    </location>
</feature>
<reference evidence="8" key="2">
    <citation type="submission" date="2022-01" db="EMBL/GenBank/DDBJ databases">
        <authorList>
            <person name="Yamashiro T."/>
            <person name="Shiraishi A."/>
            <person name="Satake H."/>
            <person name="Nakayama K."/>
        </authorList>
    </citation>
    <scope>NUCLEOTIDE SEQUENCE</scope>
</reference>
<dbReference type="InterPro" id="IPR019378">
    <property type="entry name" value="GDP-Fuc_O-FucTrfase"/>
</dbReference>
<protein>
    <recommendedName>
        <fullName evidence="6">O-fucosyltransferase family protein</fullName>
    </recommendedName>
</protein>
<feature type="region of interest" description="Disordered" evidence="7">
    <location>
        <begin position="715"/>
        <end position="745"/>
    </location>
</feature>
<keyword evidence="9" id="KW-1185">Reference proteome</keyword>
<evidence type="ECO:0000256" key="1">
    <source>
        <dbReference type="ARBA" id="ARBA00007737"/>
    </source>
</evidence>
<reference evidence="8" key="1">
    <citation type="journal article" date="2022" name="Int. J. Mol. Sci.">
        <title>Draft Genome of Tanacetum Coccineum: Genomic Comparison of Closely Related Tanacetum-Family Plants.</title>
        <authorList>
            <person name="Yamashiro T."/>
            <person name="Shiraishi A."/>
            <person name="Nakayama K."/>
            <person name="Satake H."/>
        </authorList>
    </citation>
    <scope>NUCLEOTIDE SEQUENCE</scope>
</reference>
<gene>
    <name evidence="8" type="ORF">Tco_0977104</name>
</gene>
<feature type="compositionally biased region" description="Basic residues" evidence="7">
    <location>
        <begin position="646"/>
        <end position="657"/>
    </location>
</feature>
<dbReference type="PANTHER" id="PTHR31933:SF9">
    <property type="entry name" value="O-FUCOSYLTRANSFERASE 2"/>
    <property type="match status" value="1"/>
</dbReference>
<evidence type="ECO:0000256" key="4">
    <source>
        <dbReference type="ARBA" id="ARBA00023253"/>
    </source>
</evidence>
<proteinExistence type="inferred from homology"/>
<dbReference type="Proteomes" id="UP001151760">
    <property type="component" value="Unassembled WGS sequence"/>
</dbReference>
<accession>A0ABQ5EJM7</accession>
<keyword evidence="4" id="KW-0294">Fucose metabolism</keyword>
<sequence length="840" mass="94407">MKKGGLRSRPKYVSVGSHIVSSSVGPRSYDAQTLVKIDVLRVNQYKSTEPKDLWMETYHAVAATWQPCADQRVWKPSGIAVYKETMVTANGGINQQRVAVCNIVAVARLLNATLVLPSFMFSSVWRDTSQFADIYQDDYFIDYLKPDIRIVKELPKELQSLVVTDVDIAKEAKPSSYLKFILPLLMKNCGVRGNFIQRLRCRCNFHALQFTPKIQATAALLIQRMRQNATHSGLLDENLVGPFAKPKGKIKKDFRFLALHLRFEIDMVAHSLCAARKKRKRHHFIRDSYEKRLIEMVKIHTDKNVVDLLTKAFDVSRFNFAVASIGQTTTGKEFSNPLMAGSLPKTISAKVSAASTNLIVDFLSSSSINYALTVSPTIYASYIEQFWNTATSKTINFVKQIRAIVDGRAVAISESSVRSDLLLNDEDGITCLTNAETFENLSLMGYEQPLIKLTFQKGSFSPQWKFLIHTILYCISSKSTAWNEFSTNLASTVICLTKGQKFIFDGILRNLDSKKFLMYPRFLQLFLNNQLKDLPETFNDTYETPCHTKKVFSNMARPGKKISGHITPLFDSMLVQNQTPGGEGSSNPPKPQPTPSTSQPHVSEPQVESHPIETPPTTAPQTETHQTAVSHNIVFHEAHVPTTYQRQRRTHKHRRTKKDIELPQTSVPLNLGVDKAVHKEGDDNVERAITTDASLDAEQDNDNIIRTQTTAIPNVDIPQGIDTGGSPRRQDTIGEGHTSGSGEGRMKHTFELTENVPPTPHDSPLIGGYTLGSNEGRMKLDELLLDLEKEKDAQAMEMLNLKKIVKRLERKRKSSILHSRRRSYRQISSDADLDEEDASK</sequence>
<comment type="similarity">
    <text evidence="1">Belongs to the glycosyltransferase GT106 family.</text>
</comment>
<comment type="caution">
    <text evidence="8">The sequence shown here is derived from an EMBL/GenBank/DDBJ whole genome shotgun (WGS) entry which is preliminary data.</text>
</comment>
<evidence type="ECO:0000256" key="6">
    <source>
        <dbReference type="ARBA" id="ARBA00030350"/>
    </source>
</evidence>
<evidence type="ECO:0000313" key="8">
    <source>
        <dbReference type="EMBL" id="GJT50947.1"/>
    </source>
</evidence>
<dbReference type="PANTHER" id="PTHR31933">
    <property type="entry name" value="O-FUCOSYLTRANSFERASE 2-RELATED"/>
    <property type="match status" value="1"/>
</dbReference>
<name>A0ABQ5EJM7_9ASTR</name>